<sequence>MRQVSCSPDSFSDRSAVIGISVFWGPGISLSGNEMIKVTGG</sequence>
<organism evidence="1 2">
    <name type="scientific">Aporhodopirellula rubra</name>
    <dbReference type="NCBI Taxonomy" id="980271"/>
    <lineage>
        <taxon>Bacteria</taxon>
        <taxon>Pseudomonadati</taxon>
        <taxon>Planctomycetota</taxon>
        <taxon>Planctomycetia</taxon>
        <taxon>Pirellulales</taxon>
        <taxon>Pirellulaceae</taxon>
        <taxon>Aporhodopirellula</taxon>
    </lineage>
</organism>
<dbReference type="EMBL" id="JACHXU010000012">
    <property type="protein sequence ID" value="MBB3207894.1"/>
    <property type="molecule type" value="Genomic_DNA"/>
</dbReference>
<accession>A0A7W5H6X8</accession>
<name>A0A7W5H6X8_9BACT</name>
<proteinExistence type="predicted"/>
<dbReference type="AlphaFoldDB" id="A0A7W5H6X8"/>
<comment type="caution">
    <text evidence="1">The sequence shown here is derived from an EMBL/GenBank/DDBJ whole genome shotgun (WGS) entry which is preliminary data.</text>
</comment>
<evidence type="ECO:0000313" key="2">
    <source>
        <dbReference type="Proteomes" id="UP000536179"/>
    </source>
</evidence>
<keyword evidence="2" id="KW-1185">Reference proteome</keyword>
<evidence type="ECO:0000313" key="1">
    <source>
        <dbReference type="EMBL" id="MBB3207894.1"/>
    </source>
</evidence>
<protein>
    <submittedName>
        <fullName evidence="1">Uncharacterized protein</fullName>
    </submittedName>
</protein>
<reference evidence="1 2" key="1">
    <citation type="submission" date="2020-08" db="EMBL/GenBank/DDBJ databases">
        <title>Genomic Encyclopedia of Type Strains, Phase III (KMG-III): the genomes of soil and plant-associated and newly described type strains.</title>
        <authorList>
            <person name="Whitman W."/>
        </authorList>
    </citation>
    <scope>NUCLEOTIDE SEQUENCE [LARGE SCALE GENOMIC DNA]</scope>
    <source>
        <strain evidence="1 2">CECT 8075</strain>
    </source>
</reference>
<dbReference type="Proteomes" id="UP000536179">
    <property type="component" value="Unassembled WGS sequence"/>
</dbReference>
<gene>
    <name evidence="1" type="ORF">FHS27_003721</name>
</gene>